<name>A0ABT2T9Q4_9FIRM</name>
<dbReference type="Pfam" id="PF22475">
    <property type="entry name" value="YhfS-like_C"/>
    <property type="match status" value="1"/>
</dbReference>
<proteinExistence type="inferred from homology"/>
<dbReference type="Gene3D" id="3.40.640.10">
    <property type="entry name" value="Type I PLP-dependent aspartate aminotransferase-like (Major domain)"/>
    <property type="match status" value="1"/>
</dbReference>
<keyword evidence="2" id="KW-0808">Transferase</keyword>
<evidence type="ECO:0000313" key="6">
    <source>
        <dbReference type="EMBL" id="MCU6747019.1"/>
    </source>
</evidence>
<keyword evidence="3 4" id="KW-0663">Pyridoxal phosphate</keyword>
<gene>
    <name evidence="6" type="ORF">OCV51_05025</name>
</gene>
<reference evidence="6 7" key="1">
    <citation type="journal article" date="2021" name="ISME Commun">
        <title>Automated analysis of genomic sequences facilitates high-throughput and comprehensive description of bacteria.</title>
        <authorList>
            <person name="Hitch T.C.A."/>
        </authorList>
    </citation>
    <scope>NUCLEOTIDE SEQUENCE [LARGE SCALE GENOMIC DNA]</scope>
    <source>
        <strain evidence="6 7">H2_18</strain>
    </source>
</reference>
<sequence>MRTYPLKTISLEEALRLQFKVVDCITREFEGQEILSRGDLGVVPGLNKPVTTRKAEKAVAAVFDAEAACFVRGAGTGAIRYALCALVTPGDTLLVHTAAVYNTTQNSLDMMGIRTVRADFNDLDNIRTVLTKHPEIKAALVQYTRQSMEDSYEMESVIQTIKSCREIPVITDDNYAVMKVEKMGSQCGADVSCFSAFKLLGPEGIGCVVGKRAVIDKIVKMHYSGGSQTQGHEALDVLRGMVYAPVALAIQAQVNEECVQRLNGGELKSVKKAFLANAQSKVLLVEFHEEIAKAVLREAQKLGAAPNPVGAESKYEVVPMFYRVSGTFLAADPTLENRMIRINPMRAGADTVLRILREAIERV</sequence>
<evidence type="ECO:0000313" key="7">
    <source>
        <dbReference type="Proteomes" id="UP001652394"/>
    </source>
</evidence>
<dbReference type="InterPro" id="IPR054718">
    <property type="entry name" value="YhfS-like_C"/>
</dbReference>
<comment type="cofactor">
    <cofactor evidence="1 4">
        <name>pyridoxal 5'-phosphate</name>
        <dbReference type="ChEBI" id="CHEBI:597326"/>
    </cofactor>
</comment>
<dbReference type="InterPro" id="IPR000277">
    <property type="entry name" value="Cys/Met-Metab_PyrdxlP-dep_enz"/>
</dbReference>
<organism evidence="6 7">
    <name type="scientific">Faecalicatena acetigenes</name>
    <dbReference type="NCBI Taxonomy" id="2981790"/>
    <lineage>
        <taxon>Bacteria</taxon>
        <taxon>Bacillati</taxon>
        <taxon>Bacillota</taxon>
        <taxon>Clostridia</taxon>
        <taxon>Lachnospirales</taxon>
        <taxon>Lachnospiraceae</taxon>
        <taxon>Faecalicatena</taxon>
    </lineage>
</organism>
<dbReference type="InterPro" id="IPR006235">
    <property type="entry name" value="OAc-hSer/O-AcSer_sulfhydrylase"/>
</dbReference>
<keyword evidence="7" id="KW-1185">Reference proteome</keyword>
<comment type="similarity">
    <text evidence="4">Belongs to the trans-sulfuration enzymes family.</text>
</comment>
<dbReference type="Pfam" id="PF01053">
    <property type="entry name" value="Cys_Met_Meta_PP"/>
    <property type="match status" value="1"/>
</dbReference>
<dbReference type="PANTHER" id="PTHR43797:SF2">
    <property type="entry name" value="HOMOCYSTEINE_CYSTEINE SYNTHASE"/>
    <property type="match status" value="1"/>
</dbReference>
<comment type="caution">
    <text evidence="6">The sequence shown here is derived from an EMBL/GenBank/DDBJ whole genome shotgun (WGS) entry which is preliminary data.</text>
</comment>
<evidence type="ECO:0000256" key="4">
    <source>
        <dbReference type="RuleBase" id="RU362118"/>
    </source>
</evidence>
<dbReference type="SUPFAM" id="SSF53383">
    <property type="entry name" value="PLP-dependent transferases"/>
    <property type="match status" value="1"/>
</dbReference>
<feature type="domain" description="YhfS-like C-terminal" evidence="5">
    <location>
        <begin position="256"/>
        <end position="356"/>
    </location>
</feature>
<evidence type="ECO:0000256" key="2">
    <source>
        <dbReference type="ARBA" id="ARBA00022679"/>
    </source>
</evidence>
<dbReference type="Proteomes" id="UP001652394">
    <property type="component" value="Unassembled WGS sequence"/>
</dbReference>
<dbReference type="RefSeq" id="WP_059066662.1">
    <property type="nucleotide sequence ID" value="NZ_JAOQJX010000005.1"/>
</dbReference>
<dbReference type="PANTHER" id="PTHR43797">
    <property type="entry name" value="HOMOCYSTEINE/CYSTEINE SYNTHASE"/>
    <property type="match status" value="1"/>
</dbReference>
<dbReference type="GO" id="GO:0008483">
    <property type="term" value="F:transaminase activity"/>
    <property type="evidence" value="ECO:0007669"/>
    <property type="project" value="UniProtKB-KW"/>
</dbReference>
<dbReference type="Gene3D" id="3.90.1150.130">
    <property type="match status" value="1"/>
</dbReference>
<evidence type="ECO:0000256" key="1">
    <source>
        <dbReference type="ARBA" id="ARBA00001933"/>
    </source>
</evidence>
<accession>A0ABT2T9Q4</accession>
<evidence type="ECO:0000256" key="3">
    <source>
        <dbReference type="ARBA" id="ARBA00022898"/>
    </source>
</evidence>
<evidence type="ECO:0000259" key="5">
    <source>
        <dbReference type="Pfam" id="PF22475"/>
    </source>
</evidence>
<keyword evidence="6" id="KW-0032">Aminotransferase</keyword>
<dbReference type="EMBL" id="JAOQJX010000005">
    <property type="protein sequence ID" value="MCU6747019.1"/>
    <property type="molecule type" value="Genomic_DNA"/>
</dbReference>
<dbReference type="InterPro" id="IPR015421">
    <property type="entry name" value="PyrdxlP-dep_Trfase_major"/>
</dbReference>
<protein>
    <submittedName>
        <fullName evidence="6">Aminotransferase class V-fold PLP-dependent enzyme</fullName>
    </submittedName>
</protein>
<dbReference type="InterPro" id="IPR015424">
    <property type="entry name" value="PyrdxlP-dep_Trfase"/>
</dbReference>